<keyword evidence="3" id="KW-1185">Reference proteome</keyword>
<dbReference type="PANTHER" id="PTHR34070">
    <property type="entry name" value="ARMADILLO-TYPE FOLD"/>
    <property type="match status" value="1"/>
</dbReference>
<dbReference type="AlphaFoldDB" id="A0AAW2YPA9"/>
<dbReference type="InterPro" id="IPR014825">
    <property type="entry name" value="DNA_alkylation"/>
</dbReference>
<dbReference type="SUPFAM" id="SSF48371">
    <property type="entry name" value="ARM repeat"/>
    <property type="match status" value="1"/>
</dbReference>
<evidence type="ECO:0000313" key="2">
    <source>
        <dbReference type="EMBL" id="KAL0477937.1"/>
    </source>
</evidence>
<dbReference type="Gene3D" id="1.25.10.90">
    <property type="match status" value="1"/>
</dbReference>
<protein>
    <recommendedName>
        <fullName evidence="4">DNA alkylation repair protein</fullName>
    </recommendedName>
</protein>
<evidence type="ECO:0000313" key="3">
    <source>
        <dbReference type="Proteomes" id="UP001431209"/>
    </source>
</evidence>
<evidence type="ECO:0000256" key="1">
    <source>
        <dbReference type="SAM" id="MobiDB-lite"/>
    </source>
</evidence>
<dbReference type="Proteomes" id="UP001431209">
    <property type="component" value="Unassembled WGS sequence"/>
</dbReference>
<dbReference type="EMBL" id="JAOPGA020000286">
    <property type="protein sequence ID" value="KAL0477937.1"/>
    <property type="molecule type" value="Genomic_DNA"/>
</dbReference>
<organism evidence="2 3">
    <name type="scientific">Acrasis kona</name>
    <dbReference type="NCBI Taxonomy" id="1008807"/>
    <lineage>
        <taxon>Eukaryota</taxon>
        <taxon>Discoba</taxon>
        <taxon>Heterolobosea</taxon>
        <taxon>Tetramitia</taxon>
        <taxon>Eutetramitia</taxon>
        <taxon>Acrasidae</taxon>
        <taxon>Acrasis</taxon>
    </lineage>
</organism>
<dbReference type="CDD" id="cd06561">
    <property type="entry name" value="AlkD_like"/>
    <property type="match status" value="1"/>
</dbReference>
<dbReference type="Pfam" id="PF08713">
    <property type="entry name" value="DNA_alkylation"/>
    <property type="match status" value="1"/>
</dbReference>
<feature type="compositionally biased region" description="Acidic residues" evidence="1">
    <location>
        <begin position="260"/>
        <end position="272"/>
    </location>
</feature>
<comment type="caution">
    <text evidence="2">The sequence shown here is derived from an EMBL/GenBank/DDBJ whole genome shotgun (WGS) entry which is preliminary data.</text>
</comment>
<feature type="region of interest" description="Disordered" evidence="1">
    <location>
        <begin position="249"/>
        <end position="282"/>
    </location>
</feature>
<accession>A0AAW2YPA9</accession>
<dbReference type="PANTHER" id="PTHR34070:SF1">
    <property type="entry name" value="DNA ALKYLATION REPAIR PROTEIN"/>
    <property type="match status" value="1"/>
</dbReference>
<sequence>MQVALTRIKQALKIGADTKRALQQSSYMKNTVKFYGLTSKEVSTTFKNIKKEIIEAVPDPKEQIQLATKHLLRSDYFEEKQICIQILVLQLKLFSKPKHDGLATLIIEQIKTVLDEDEHFNWGTTDSLSSMVLCEIIKKKGKGTAETISQWSYDPKPSLWRLRSSCVTFVKIARHGKYNELILDQCKHILTGRADELHKERFVQLGVGWVLRELSLNDEPSVIEFLKKHYHHFSREGLRYAIEKMDSETKSNLMKYSPNESEEEEDESEEEEQPKRKIRRIK</sequence>
<evidence type="ECO:0008006" key="4">
    <source>
        <dbReference type="Google" id="ProtNLM"/>
    </source>
</evidence>
<name>A0AAW2YPA9_9EUKA</name>
<dbReference type="InterPro" id="IPR016024">
    <property type="entry name" value="ARM-type_fold"/>
</dbReference>
<gene>
    <name evidence="2" type="ORF">AKO1_012342</name>
</gene>
<proteinExistence type="predicted"/>
<reference evidence="2 3" key="1">
    <citation type="submission" date="2024-03" db="EMBL/GenBank/DDBJ databases">
        <title>The Acrasis kona genome and developmental transcriptomes reveal deep origins of eukaryotic multicellular pathways.</title>
        <authorList>
            <person name="Sheikh S."/>
            <person name="Fu C.-J."/>
            <person name="Brown M.W."/>
            <person name="Baldauf S.L."/>
        </authorList>
    </citation>
    <scope>NUCLEOTIDE SEQUENCE [LARGE SCALE GENOMIC DNA]</scope>
    <source>
        <strain evidence="2 3">ATCC MYA-3509</strain>
    </source>
</reference>